<organism evidence="2 3">
    <name type="scientific">Eshraghiella crossota DSM 2876</name>
    <dbReference type="NCBI Taxonomy" id="511680"/>
    <lineage>
        <taxon>Bacteria</taxon>
        <taxon>Bacillati</taxon>
        <taxon>Bacillota</taxon>
        <taxon>Clostridia</taxon>
        <taxon>Lachnospirales</taxon>
        <taxon>Lachnospiraceae</taxon>
        <taxon>Eshraghiella</taxon>
    </lineage>
</organism>
<dbReference type="Pfam" id="PF04230">
    <property type="entry name" value="PS_pyruv_trans"/>
    <property type="match status" value="1"/>
</dbReference>
<accession>D4RX55</accession>
<dbReference type="HOGENOM" id="CLU_677320_0_0_9"/>
<dbReference type="Proteomes" id="UP000006238">
    <property type="component" value="Unassembled WGS sequence"/>
</dbReference>
<keyword evidence="3" id="KW-1185">Reference proteome</keyword>
<evidence type="ECO:0000259" key="1">
    <source>
        <dbReference type="Pfam" id="PF04230"/>
    </source>
</evidence>
<proteinExistence type="predicted"/>
<dbReference type="EMBL" id="ABWN01000018">
    <property type="protein sequence ID" value="EFF69495.1"/>
    <property type="molecule type" value="Genomic_DNA"/>
</dbReference>
<dbReference type="AlphaFoldDB" id="D4RX55"/>
<sequence>MIISIVNQQGHNYGDEAAGCALIQELCKISDVEKINVFYASDSIIPISHIKVQHYVEITLKSMGLRNIIVYLLFNFKNSLNNIRNKELQQFVATIFQSDIVFVSPCGASIGIYKDWRYLLRLLIVTKTGKTPIFHFNTIGKSGNVIFDFISKCILKKSTVYVREKASFEYLRKIGINSMVGPDSAFLLSQISPKEKKELAFVPTHLDDWHPYFKKRNIDNFICKNIIPLIASFGEKYNIKIKIIPHFNLIEEKEYCETILEHFKKAGLKENQIYVCQSINSYMDYDYEIANSRFVIGMRYHAIVLAAKNATPFISLAYENKMKEVSTYMGQCEYCIDLFEKDYEKIMNEIALMMDQLLLNENKIQNELDFLYIEKNKEAKKIIERYCKKEGL</sequence>
<reference evidence="2 3" key="1">
    <citation type="submission" date="2010-02" db="EMBL/GenBank/DDBJ databases">
        <authorList>
            <person name="Weinstock G."/>
            <person name="Sodergren E."/>
            <person name="Clifton S."/>
            <person name="Fulton L."/>
            <person name="Fulton B."/>
            <person name="Courtney L."/>
            <person name="Fronick C."/>
            <person name="Harrison M."/>
            <person name="Strong C."/>
            <person name="Farmer C."/>
            <person name="Delahaunty K."/>
            <person name="Markovic C."/>
            <person name="Hall O."/>
            <person name="Minx P."/>
            <person name="Tomlinson C."/>
            <person name="Mitreva M."/>
            <person name="Nelson J."/>
            <person name="Hou S."/>
            <person name="Wollam A."/>
            <person name="Pepin K.H."/>
            <person name="Johnson M."/>
            <person name="Bhonagiri V."/>
            <person name="Zhang X."/>
            <person name="Suruliraj S."/>
            <person name="Warren W."/>
            <person name="Chinwalla A."/>
            <person name="Mardis E.R."/>
            <person name="Wilson R.K."/>
        </authorList>
    </citation>
    <scope>NUCLEOTIDE SEQUENCE [LARGE SCALE GENOMIC DNA]</scope>
    <source>
        <strain evidence="2 3">DSM 2876</strain>
    </source>
</reference>
<gene>
    <name evidence="2" type="ORF">BUTYVIB_00406</name>
</gene>
<name>D4RX55_9FIRM</name>
<dbReference type="RefSeq" id="WP_005601212.1">
    <property type="nucleotide sequence ID" value="NZ_GG663519.1"/>
</dbReference>
<dbReference type="eggNOG" id="COG2327">
    <property type="taxonomic scope" value="Bacteria"/>
</dbReference>
<dbReference type="InterPro" id="IPR007345">
    <property type="entry name" value="Polysacch_pyruvyl_Trfase"/>
</dbReference>
<protein>
    <recommendedName>
        <fullName evidence="1">Polysaccharide pyruvyl transferase domain-containing protein</fullName>
    </recommendedName>
</protein>
<comment type="caution">
    <text evidence="2">The sequence shown here is derived from an EMBL/GenBank/DDBJ whole genome shotgun (WGS) entry which is preliminary data.</text>
</comment>
<evidence type="ECO:0000313" key="3">
    <source>
        <dbReference type="Proteomes" id="UP000006238"/>
    </source>
</evidence>
<dbReference type="PANTHER" id="PTHR36836:SF1">
    <property type="entry name" value="COLANIC ACID BIOSYNTHESIS PROTEIN WCAK"/>
    <property type="match status" value="1"/>
</dbReference>
<feature type="domain" description="Polysaccharide pyruvyl transferase" evidence="1">
    <location>
        <begin position="12"/>
        <end position="320"/>
    </location>
</feature>
<dbReference type="PANTHER" id="PTHR36836">
    <property type="entry name" value="COLANIC ACID BIOSYNTHESIS PROTEIN WCAK"/>
    <property type="match status" value="1"/>
</dbReference>
<dbReference type="GeneID" id="98918769"/>
<evidence type="ECO:0000313" key="2">
    <source>
        <dbReference type="EMBL" id="EFF69495.1"/>
    </source>
</evidence>